<dbReference type="OrthoDB" id="266138at2759"/>
<dbReference type="EMBL" id="JAGSYN010000046">
    <property type="protein sequence ID" value="KAG7665831.1"/>
    <property type="molecule type" value="Genomic_DNA"/>
</dbReference>
<dbReference type="Proteomes" id="UP000694255">
    <property type="component" value="Unassembled WGS sequence"/>
</dbReference>
<evidence type="ECO:0000313" key="3">
    <source>
        <dbReference type="EMBL" id="KAG7665831.1"/>
    </source>
</evidence>
<keyword evidence="1" id="KW-0433">Leucine-rich repeat</keyword>
<reference evidence="3 4" key="1">
    <citation type="journal article" date="2021" name="DNA Res.">
        <title>Genome analysis of Candida subhashii reveals its hybrid nature and dual mitochondrial genome conformations.</title>
        <authorList>
            <person name="Mixao V."/>
            <person name="Hegedusova E."/>
            <person name="Saus E."/>
            <person name="Pryszcz L.P."/>
            <person name="Cillingova A."/>
            <person name="Nosek J."/>
            <person name="Gabaldon T."/>
        </authorList>
    </citation>
    <scope>NUCLEOTIDE SEQUENCE [LARGE SCALE GENOMIC DNA]</scope>
    <source>
        <strain evidence="3 4">CBS 10753</strain>
    </source>
</reference>
<dbReference type="PROSITE" id="PS51450">
    <property type="entry name" value="LRR"/>
    <property type="match status" value="2"/>
</dbReference>
<evidence type="ECO:0000256" key="2">
    <source>
        <dbReference type="ARBA" id="ARBA00022737"/>
    </source>
</evidence>
<evidence type="ECO:0000256" key="1">
    <source>
        <dbReference type="ARBA" id="ARBA00022614"/>
    </source>
</evidence>
<dbReference type="InterPro" id="IPR001611">
    <property type="entry name" value="Leu-rich_rpt"/>
</dbReference>
<dbReference type="PANTHER" id="PTHR45712:SF22">
    <property type="entry name" value="INSULIN-LIKE GROWTH FACTOR-BINDING PROTEIN COMPLEX ACID LABILE SUBUNIT"/>
    <property type="match status" value="1"/>
</dbReference>
<comment type="caution">
    <text evidence="3">The sequence shown here is derived from an EMBL/GenBank/DDBJ whole genome shotgun (WGS) entry which is preliminary data.</text>
</comment>
<dbReference type="InterPro" id="IPR050333">
    <property type="entry name" value="SLRP"/>
</dbReference>
<name>A0A8J5QSJ2_9ASCO</name>
<organism evidence="3 4">
    <name type="scientific">[Candida] subhashii</name>
    <dbReference type="NCBI Taxonomy" id="561895"/>
    <lineage>
        <taxon>Eukaryota</taxon>
        <taxon>Fungi</taxon>
        <taxon>Dikarya</taxon>
        <taxon>Ascomycota</taxon>
        <taxon>Saccharomycotina</taxon>
        <taxon>Pichiomycetes</taxon>
        <taxon>Debaryomycetaceae</taxon>
        <taxon>Spathaspora</taxon>
    </lineage>
</organism>
<dbReference type="RefSeq" id="XP_049266063.1">
    <property type="nucleotide sequence ID" value="XM_049410356.1"/>
</dbReference>
<dbReference type="GeneID" id="73467458"/>
<keyword evidence="2" id="KW-0677">Repeat</keyword>
<protein>
    <submittedName>
        <fullName evidence="3">PODN</fullName>
    </submittedName>
</protein>
<evidence type="ECO:0000313" key="4">
    <source>
        <dbReference type="Proteomes" id="UP000694255"/>
    </source>
</evidence>
<dbReference type="AlphaFoldDB" id="A0A8J5QSJ2"/>
<dbReference type="PANTHER" id="PTHR45712">
    <property type="entry name" value="AGAP008170-PA"/>
    <property type="match status" value="1"/>
</dbReference>
<proteinExistence type="predicted"/>
<dbReference type="Pfam" id="PF13855">
    <property type="entry name" value="LRR_8"/>
    <property type="match status" value="1"/>
</dbReference>
<gene>
    <name evidence="3" type="ORF">J8A68_000657</name>
</gene>
<keyword evidence="4" id="KW-1185">Reference proteome</keyword>
<sequence length="661" mass="75590">MRPGSIRDHLLGLPVKFNMIDVSNMLIPAVSHHICFDKGQFLRFINTHADVAMPRVLVIEDLADLQILQDNCPKILGQASIVVVNRQDAAEHIDSGRILSRIPNVRYCFITDRKSDILNLPLCVSEFSYVKPFNHHLGFNMEDLCYLPSKLVELDISVCFDGKVFKPDLPITLQKMSIRFELETAEDEYDLCLDDAIQIDLLYLNNLTLLHLLGMNSFNFEGLKVSPNLTQLLIKSQYITNDWTPLSQFIKLKRFIIAGEIEGCDIRTKFPTLLESLFVRVPFARIPYSDLPRGLKAVSLCQNGPSELEFMRLPETLKYFYSEEANPKDSWINRQLPDLEELVIESSRLEGLKLPTTLKHLCLSNSSASYVQGLQFTKCQNLVDLNLSYLNLESFECIELPPSIKRLDLTGNKLQSIFLEHCPNLEQLYLSKNQFRYLSSSNFGLPQGLKEIHLSELPLDEECFFSQIGHDAQYNTLFPASLELLNLIGSIITSNILSELKLQTTSPNLKQLYLSHNEITEINSFELPSSLIYLDISNNPISHIREGDFSEFKNLKGIDMKNNQDLGICLHNKTLKFPKSLQLLNLSNCGIVDLGNIRIWDYGGDLQWIFLDQNYIRNGLDMFLEQIKQTCPLIAIVEVNDVMKGCWKSKYQFLEYGPTKR</sequence>
<accession>A0A8J5QSJ2</accession>